<reference evidence="1 2" key="1">
    <citation type="journal article" date="2014" name="Genome Announc.">
        <title>Draft Genome Sequences of Marine Flavobacterium Nonlabens Strains NR17, NR24, NR27, NR32, NR33, and Ara13.</title>
        <authorList>
            <person name="Nakanishi M."/>
            <person name="Meirelles P."/>
            <person name="Suzuki R."/>
            <person name="Takatani N."/>
            <person name="Mino S."/>
            <person name="Suda W."/>
            <person name="Oshima K."/>
            <person name="Hattori M."/>
            <person name="Ohkuma M."/>
            <person name="Hosokawa M."/>
            <person name="Miyashita K."/>
            <person name="Thompson F.L."/>
            <person name="Niwa A."/>
            <person name="Sawabe T."/>
            <person name="Sawabe T."/>
        </authorList>
    </citation>
    <scope>NUCLEOTIDE SEQUENCE [LARGE SCALE GENOMIC DNA]</scope>
    <source>
        <strain evidence="2">JCM19296</strain>
    </source>
</reference>
<dbReference type="EMBL" id="BBLG01000001">
    <property type="protein sequence ID" value="GAK74799.1"/>
    <property type="molecule type" value="Genomic_DNA"/>
</dbReference>
<comment type="caution">
    <text evidence="1">The sequence shown here is derived from an EMBL/GenBank/DDBJ whole genome shotgun (WGS) entry which is preliminary data.</text>
</comment>
<protein>
    <submittedName>
        <fullName evidence="1">Uncharacterized protein</fullName>
    </submittedName>
</protein>
<organism evidence="1 2">
    <name type="scientific">Nonlabens ulvanivorans</name>
    <name type="common">Persicivirga ulvanivorans</name>
    <dbReference type="NCBI Taxonomy" id="906888"/>
    <lineage>
        <taxon>Bacteria</taxon>
        <taxon>Pseudomonadati</taxon>
        <taxon>Bacteroidota</taxon>
        <taxon>Flavobacteriia</taxon>
        <taxon>Flavobacteriales</taxon>
        <taxon>Flavobacteriaceae</taxon>
        <taxon>Nonlabens</taxon>
    </lineage>
</organism>
<evidence type="ECO:0000313" key="2">
    <source>
        <dbReference type="Proteomes" id="UP000028980"/>
    </source>
</evidence>
<accession>A0A081D7A3</accession>
<sequence>MGDIVIEIAFAKANYTMGDTHGHDLVRIQNQITYVIL</sequence>
<gene>
    <name evidence="1" type="ORF">JCM19296_377</name>
</gene>
<evidence type="ECO:0000313" key="1">
    <source>
        <dbReference type="EMBL" id="GAK74799.1"/>
    </source>
</evidence>
<proteinExistence type="predicted"/>
<dbReference type="AlphaFoldDB" id="A0A081D7A3"/>
<dbReference type="Proteomes" id="UP000028980">
    <property type="component" value="Unassembled WGS sequence"/>
</dbReference>
<name>A0A081D7A3_NONUL</name>